<dbReference type="SUPFAM" id="SSF51569">
    <property type="entry name" value="Aldolase"/>
    <property type="match status" value="1"/>
</dbReference>
<dbReference type="NCBIfam" id="TIGR00874">
    <property type="entry name" value="talAB"/>
    <property type="match status" value="1"/>
</dbReference>
<organism evidence="12 13">
    <name type="scientific">Chlamydia trachomatis serovar A (strain A2497)</name>
    <dbReference type="NCBI Taxonomy" id="580047"/>
    <lineage>
        <taxon>Bacteria</taxon>
        <taxon>Pseudomonadati</taxon>
        <taxon>Chlamydiota</taxon>
        <taxon>Chlamydiia</taxon>
        <taxon>Chlamydiales</taxon>
        <taxon>Chlamydiaceae</taxon>
        <taxon>Chlamydia/Chlamydophila group</taxon>
        <taxon>Chlamydia</taxon>
    </lineage>
</organism>
<accession>G4NMG0</accession>
<dbReference type="HAMAP" id="MF_00492">
    <property type="entry name" value="Transaldolase_1"/>
    <property type="match status" value="1"/>
</dbReference>
<keyword evidence="8 10" id="KW-0704">Schiff base</keyword>
<dbReference type="InterPro" id="IPR001585">
    <property type="entry name" value="TAL/FSA"/>
</dbReference>
<dbReference type="PROSITE" id="PS01054">
    <property type="entry name" value="TRANSALDOLASE_1"/>
    <property type="match status" value="1"/>
</dbReference>
<evidence type="ECO:0000256" key="4">
    <source>
        <dbReference type="ARBA" id="ARBA00013151"/>
    </source>
</evidence>
<keyword evidence="7 10" id="KW-0570">Pentose shunt</keyword>
<evidence type="ECO:0000256" key="10">
    <source>
        <dbReference type="HAMAP-Rule" id="MF_00492"/>
    </source>
</evidence>
<dbReference type="FunFam" id="3.20.20.70:FF:000163">
    <property type="entry name" value="Transaldolase B"/>
    <property type="match status" value="1"/>
</dbReference>
<comment type="pathway">
    <text evidence="2 10 11">Carbohydrate degradation; pentose phosphate pathway; D-glyceraldehyde 3-phosphate and beta-D-fructose 6-phosphate from D-ribose 5-phosphate and D-xylulose 5-phosphate (non-oxidative stage): step 2/3.</text>
</comment>
<evidence type="ECO:0000256" key="7">
    <source>
        <dbReference type="ARBA" id="ARBA00023126"/>
    </source>
</evidence>
<comment type="subcellular location">
    <subcellularLocation>
        <location evidence="10">Cytoplasm</location>
    </subcellularLocation>
</comment>
<evidence type="ECO:0000256" key="5">
    <source>
        <dbReference type="ARBA" id="ARBA00022490"/>
    </source>
</evidence>
<dbReference type="GO" id="GO:0006098">
    <property type="term" value="P:pentose-phosphate shunt"/>
    <property type="evidence" value="ECO:0007669"/>
    <property type="project" value="UniProtKB-UniRule"/>
</dbReference>
<comment type="similarity">
    <text evidence="3 10 11">Belongs to the transaldolase family. Type 1 subfamily.</text>
</comment>
<dbReference type="EMBL" id="CP002401">
    <property type="protein sequence ID" value="AEP35154.1"/>
    <property type="molecule type" value="Genomic_DNA"/>
</dbReference>
<dbReference type="InterPro" id="IPR018225">
    <property type="entry name" value="Transaldolase_AS"/>
</dbReference>
<evidence type="ECO:0000256" key="6">
    <source>
        <dbReference type="ARBA" id="ARBA00022679"/>
    </source>
</evidence>
<feature type="active site" description="Schiff-base intermediate with substrate" evidence="10">
    <location>
        <position position="152"/>
    </location>
</feature>
<evidence type="ECO:0000256" key="1">
    <source>
        <dbReference type="ARBA" id="ARBA00003518"/>
    </source>
</evidence>
<dbReference type="PROSITE" id="PS00958">
    <property type="entry name" value="TRANSALDOLASE_2"/>
    <property type="match status" value="1"/>
</dbReference>
<dbReference type="InterPro" id="IPR004730">
    <property type="entry name" value="Transaldolase_1"/>
</dbReference>
<dbReference type="GO" id="GO:0004801">
    <property type="term" value="F:transaldolase activity"/>
    <property type="evidence" value="ECO:0007669"/>
    <property type="project" value="UniProtKB-UniRule"/>
</dbReference>
<evidence type="ECO:0000256" key="11">
    <source>
        <dbReference type="RuleBase" id="RU004155"/>
    </source>
</evidence>
<dbReference type="GO" id="GO:0005975">
    <property type="term" value="P:carbohydrate metabolic process"/>
    <property type="evidence" value="ECO:0007669"/>
    <property type="project" value="InterPro"/>
</dbReference>
<proteinExistence type="inferred from homology"/>
<dbReference type="GO" id="GO:0005737">
    <property type="term" value="C:cytoplasm"/>
    <property type="evidence" value="ECO:0007669"/>
    <property type="project" value="UniProtKB-SubCell"/>
</dbReference>
<evidence type="ECO:0000256" key="3">
    <source>
        <dbReference type="ARBA" id="ARBA00008012"/>
    </source>
</evidence>
<comment type="function">
    <text evidence="1 10 11">Transaldolase is important for the balance of metabolites in the pentose-phosphate pathway.</text>
</comment>
<comment type="catalytic activity">
    <reaction evidence="9 10 11">
        <text>D-sedoheptulose 7-phosphate + D-glyceraldehyde 3-phosphate = D-erythrose 4-phosphate + beta-D-fructose 6-phosphate</text>
        <dbReference type="Rhea" id="RHEA:17053"/>
        <dbReference type="ChEBI" id="CHEBI:16897"/>
        <dbReference type="ChEBI" id="CHEBI:57483"/>
        <dbReference type="ChEBI" id="CHEBI:57634"/>
        <dbReference type="ChEBI" id="CHEBI:59776"/>
        <dbReference type="EC" id="2.2.1.2"/>
    </reaction>
</comment>
<dbReference type="EC" id="2.2.1.2" evidence="4 10"/>
<keyword evidence="6 10" id="KW-0808">Transferase</keyword>
<evidence type="ECO:0000313" key="13">
    <source>
        <dbReference type="Proteomes" id="UP000009287"/>
    </source>
</evidence>
<sequence length="347" mass="38531">MNSIVFFGRLHLKSKIDKVFMSSQFDQLKLWSVLVGDTGDPALIKTLGVQDATTNPSLILRVAQEPKYQSMLTEAISWGIRQNGDDVQTLTFVLDKIQVNLGLEILKHVPGRVSLEIDARLSFNTEAMVQRAIFLSQLFEKMGGDKKRLLVKIPGTWEGICAAEVLESQGIACNVTLIFNLVQAIAAAKAKVTLVSPFVGRIYDWWIAAYGAEGYSIEADPGVASVANIYSYYKKFDIPTQIMAASFRTKEQVLALAGCDFLTISPKLLEELKKDQQPVERKLSVEEAKKLDIQPVELSESVFRFLMNEDAMATEKLAEGIRIFSGDTQILESAVTEFIRQIAAQEA</sequence>
<dbReference type="InterPro" id="IPR013785">
    <property type="entry name" value="Aldolase_TIM"/>
</dbReference>
<dbReference type="PANTHER" id="PTHR10683">
    <property type="entry name" value="TRANSALDOLASE"/>
    <property type="match status" value="1"/>
</dbReference>
<evidence type="ECO:0000313" key="12">
    <source>
        <dbReference type="EMBL" id="AEP35154.1"/>
    </source>
</evidence>
<dbReference type="AlphaFoldDB" id="G4NMG0"/>
<name>G4NMG0_CHLT4</name>
<evidence type="ECO:0000256" key="8">
    <source>
        <dbReference type="ARBA" id="ARBA00023270"/>
    </source>
</evidence>
<dbReference type="UniPathway" id="UPA00115">
    <property type="reaction ID" value="UER00414"/>
</dbReference>
<dbReference type="KEGG" id="cra:CTO_0335"/>
<keyword evidence="5 10" id="KW-0963">Cytoplasm</keyword>
<evidence type="ECO:0000256" key="2">
    <source>
        <dbReference type="ARBA" id="ARBA00004857"/>
    </source>
</evidence>
<dbReference type="Pfam" id="PF00923">
    <property type="entry name" value="TAL_FSA"/>
    <property type="match status" value="1"/>
</dbReference>
<reference evidence="12 13" key="1">
    <citation type="journal article" date="2011" name="J. Exp. Med.">
        <title>A live-attenuated chlamydial vaccine protects against trachoma in nonhuman primates.</title>
        <authorList>
            <person name="Kari L."/>
            <person name="Whitmire W.M."/>
            <person name="Olivares-Zavaleta N."/>
            <person name="Goheen M.M."/>
            <person name="Taylor L.D."/>
            <person name="Carlson J.H."/>
            <person name="Sturdevant G.L."/>
            <person name="Lu C."/>
            <person name="Bakios L.E."/>
            <person name="Randall L.B."/>
            <person name="Parnell M.J."/>
            <person name="Zhong G."/>
            <person name="Caldwell H.D."/>
        </authorList>
    </citation>
    <scope>NUCLEOTIDE SEQUENCE [LARGE SCALE GENOMIC DNA]</scope>
    <source>
        <strain evidence="12 13">A2497</strain>
    </source>
</reference>
<gene>
    <name evidence="10" type="primary">tal</name>
    <name evidence="12" type="ordered locus">CTO_0335</name>
</gene>
<protein>
    <recommendedName>
        <fullName evidence="4 10">Transaldolase</fullName>
        <ecNumber evidence="4 10">2.2.1.2</ecNumber>
    </recommendedName>
</protein>
<dbReference type="Gene3D" id="3.20.20.70">
    <property type="entry name" value="Aldolase class I"/>
    <property type="match status" value="1"/>
</dbReference>
<dbReference type="PATRIC" id="fig|580047.4.peg.344"/>
<dbReference type="PANTHER" id="PTHR10683:SF18">
    <property type="entry name" value="TRANSALDOLASE"/>
    <property type="match status" value="1"/>
</dbReference>
<dbReference type="Proteomes" id="UP000009287">
    <property type="component" value="Chromosome"/>
</dbReference>
<evidence type="ECO:0000256" key="9">
    <source>
        <dbReference type="ARBA" id="ARBA00048810"/>
    </source>
</evidence>
<dbReference type="CDD" id="cd00957">
    <property type="entry name" value="Transaldolase_TalAB"/>
    <property type="match status" value="1"/>
</dbReference>